<dbReference type="PANTHER" id="PTHR35458:SF8">
    <property type="entry name" value="SLR0650 PROTEIN"/>
    <property type="match status" value="1"/>
</dbReference>
<feature type="domain" description="NYN" evidence="1">
    <location>
        <begin position="8"/>
        <end position="144"/>
    </location>
</feature>
<dbReference type="AlphaFoldDB" id="A0A3B1BGI9"/>
<evidence type="ECO:0000313" key="2">
    <source>
        <dbReference type="EMBL" id="VAX15222.1"/>
    </source>
</evidence>
<name>A0A3B1BGI9_9ZZZZ</name>
<proteinExistence type="predicted"/>
<organism evidence="2">
    <name type="scientific">hydrothermal vent metagenome</name>
    <dbReference type="NCBI Taxonomy" id="652676"/>
    <lineage>
        <taxon>unclassified sequences</taxon>
        <taxon>metagenomes</taxon>
        <taxon>ecological metagenomes</taxon>
    </lineage>
</organism>
<dbReference type="GO" id="GO:0004540">
    <property type="term" value="F:RNA nuclease activity"/>
    <property type="evidence" value="ECO:0007669"/>
    <property type="project" value="InterPro"/>
</dbReference>
<sequence>MSILVYQKVGVFIDAENIELAGYNLYGGRFNYAMLIEEVGNREVTRIIYYKPIHKNISDDFRKFWATLGGEIKQPVKNADAWMTIDAVTLADKLDVAVLVGGDKDYLPLLWYLKNRGCKVEVWSFPETCAEVMKEAADRYVPLDKRLILLDKPSSKSSKKSKRS</sequence>
<dbReference type="CDD" id="cd10911">
    <property type="entry name" value="PIN_LabA"/>
    <property type="match status" value="1"/>
</dbReference>
<dbReference type="Gene3D" id="3.40.50.1010">
    <property type="entry name" value="5'-nuclease"/>
    <property type="match status" value="1"/>
</dbReference>
<accession>A0A3B1BGI9</accession>
<protein>
    <recommendedName>
        <fullName evidence="1">NYN domain-containing protein</fullName>
    </recommendedName>
</protein>
<dbReference type="InterPro" id="IPR047140">
    <property type="entry name" value="LabA"/>
</dbReference>
<dbReference type="InterPro" id="IPR021139">
    <property type="entry name" value="NYN"/>
</dbReference>
<evidence type="ECO:0000259" key="1">
    <source>
        <dbReference type="Pfam" id="PF01936"/>
    </source>
</evidence>
<gene>
    <name evidence="2" type="ORF">MNBD_NITROSPINAE03-1264</name>
</gene>
<reference evidence="2" key="1">
    <citation type="submission" date="2018-06" db="EMBL/GenBank/DDBJ databases">
        <authorList>
            <person name="Zhirakovskaya E."/>
        </authorList>
    </citation>
    <scope>NUCLEOTIDE SEQUENCE</scope>
</reference>
<dbReference type="EMBL" id="UOGB01000010">
    <property type="protein sequence ID" value="VAX15222.1"/>
    <property type="molecule type" value="Genomic_DNA"/>
</dbReference>
<dbReference type="Pfam" id="PF01936">
    <property type="entry name" value="NYN"/>
    <property type="match status" value="1"/>
</dbReference>
<dbReference type="PANTHER" id="PTHR35458">
    <property type="entry name" value="SLR0755 PROTEIN"/>
    <property type="match status" value="1"/>
</dbReference>